<dbReference type="Proteomes" id="UP000503580">
    <property type="component" value="Chromosome"/>
</dbReference>
<reference evidence="1 2" key="1">
    <citation type="submission" date="2020-02" db="EMBL/GenBank/DDBJ databases">
        <title>Whole genome PO2S7.</title>
        <authorList>
            <person name="Singha K.M."/>
        </authorList>
    </citation>
    <scope>NUCLEOTIDE SEQUENCE [LARGE SCALE GENOMIC DNA]</scope>
    <source>
        <strain evidence="1 2">PO2S7</strain>
    </source>
</reference>
<accession>A0A6G9RL89</accession>
<gene>
    <name evidence="1" type="ORF">GY169_13340</name>
</gene>
<dbReference type="RefSeq" id="WP_167576040.1">
    <property type="nucleotide sequence ID" value="NZ_CP050321.1"/>
</dbReference>
<protein>
    <submittedName>
        <fullName evidence="1">Uncharacterized protein</fullName>
    </submittedName>
</protein>
<evidence type="ECO:0000313" key="2">
    <source>
        <dbReference type="Proteomes" id="UP000503580"/>
    </source>
</evidence>
<proteinExistence type="predicted"/>
<keyword evidence="2" id="KW-1185">Reference proteome</keyword>
<dbReference type="KEGG" id="kgn:GY169_13340"/>
<dbReference type="AlphaFoldDB" id="A0A6G9RL89"/>
<dbReference type="EMBL" id="CP050321">
    <property type="protein sequence ID" value="QIR27726.1"/>
    <property type="molecule type" value="Genomic_DNA"/>
</dbReference>
<sequence>MHNKIENLKSYLRTIQKARKELGIRDNDQLVLEVEIVKEIVRLNSLNSAFDKEDM</sequence>
<organism evidence="1 2">
    <name type="scientific">Kluyvera genomosp. 3</name>
    <dbReference type="NCBI Taxonomy" id="2774055"/>
    <lineage>
        <taxon>Bacteria</taxon>
        <taxon>Pseudomonadati</taxon>
        <taxon>Pseudomonadota</taxon>
        <taxon>Gammaproteobacteria</taxon>
        <taxon>Enterobacterales</taxon>
        <taxon>Enterobacteriaceae</taxon>
        <taxon>Kluyvera</taxon>
    </lineage>
</organism>
<name>A0A6G9RL89_9ENTR</name>
<evidence type="ECO:0000313" key="1">
    <source>
        <dbReference type="EMBL" id="QIR27726.1"/>
    </source>
</evidence>